<dbReference type="PRINTS" id="PR01001">
    <property type="entry name" value="FADG3PDH"/>
</dbReference>
<gene>
    <name evidence="11" type="ORF">HF852_11630</name>
</gene>
<evidence type="ECO:0000256" key="3">
    <source>
        <dbReference type="ARBA" id="ARBA00022630"/>
    </source>
</evidence>
<dbReference type="Gene3D" id="1.10.8.870">
    <property type="entry name" value="Alpha-glycerophosphate oxidase, cap domain"/>
    <property type="match status" value="1"/>
</dbReference>
<dbReference type="InterPro" id="IPR038299">
    <property type="entry name" value="DAO_C_sf"/>
</dbReference>
<evidence type="ECO:0000313" key="12">
    <source>
        <dbReference type="Proteomes" id="UP000589552"/>
    </source>
</evidence>
<organism evidence="11 12">
    <name type="scientific">Corynebacterium xerosis</name>
    <dbReference type="NCBI Taxonomy" id="1725"/>
    <lineage>
        <taxon>Bacteria</taxon>
        <taxon>Bacillati</taxon>
        <taxon>Actinomycetota</taxon>
        <taxon>Actinomycetes</taxon>
        <taxon>Mycobacteriales</taxon>
        <taxon>Corynebacteriaceae</taxon>
        <taxon>Corynebacterium</taxon>
    </lineage>
</organism>
<evidence type="ECO:0000256" key="1">
    <source>
        <dbReference type="ARBA" id="ARBA00001974"/>
    </source>
</evidence>
<feature type="compositionally biased region" description="Low complexity" evidence="8">
    <location>
        <begin position="433"/>
        <end position="449"/>
    </location>
</feature>
<dbReference type="GO" id="GO:0004368">
    <property type="term" value="F:glycerol-3-phosphate dehydrogenase (quinone) activity"/>
    <property type="evidence" value="ECO:0007669"/>
    <property type="project" value="UniProtKB-EC"/>
</dbReference>
<name>A0A7X9SY66_9CORY</name>
<dbReference type="InterPro" id="IPR036188">
    <property type="entry name" value="FAD/NAD-bd_sf"/>
</dbReference>
<dbReference type="Proteomes" id="UP000589552">
    <property type="component" value="Unassembled WGS sequence"/>
</dbReference>
<keyword evidence="6 7" id="KW-0560">Oxidoreductase</keyword>
<feature type="region of interest" description="Disordered" evidence="8">
    <location>
        <begin position="422"/>
        <end position="449"/>
    </location>
</feature>
<keyword evidence="3 7" id="KW-0285">Flavoprotein</keyword>
<dbReference type="PANTHER" id="PTHR11985:SF35">
    <property type="entry name" value="ANAEROBIC GLYCEROL-3-PHOSPHATE DEHYDROGENASE SUBUNIT A"/>
    <property type="match status" value="1"/>
</dbReference>
<keyword evidence="4" id="KW-0319">Glycerol metabolism</keyword>
<dbReference type="PANTHER" id="PTHR11985">
    <property type="entry name" value="GLYCEROL-3-PHOSPHATE DEHYDROGENASE"/>
    <property type="match status" value="1"/>
</dbReference>
<dbReference type="GO" id="GO:0009331">
    <property type="term" value="C:glycerol-3-phosphate dehydrogenase (FAD) complex"/>
    <property type="evidence" value="ECO:0007669"/>
    <property type="project" value="UniProtKB-UniRule"/>
</dbReference>
<dbReference type="RefSeq" id="WP_168938379.1">
    <property type="nucleotide sequence ID" value="NZ_JABAGA010000008.1"/>
</dbReference>
<comment type="cofactor">
    <cofactor evidence="1 7">
        <name>FAD</name>
        <dbReference type="ChEBI" id="CHEBI:57692"/>
    </cofactor>
</comment>
<dbReference type="InterPro" id="IPR006076">
    <property type="entry name" value="FAD-dep_OxRdtase"/>
</dbReference>
<reference evidence="11 12" key="1">
    <citation type="submission" date="2020-04" db="EMBL/GenBank/DDBJ databases">
        <authorList>
            <person name="Hitch T.C.A."/>
            <person name="Wylensek D."/>
            <person name="Clavel T."/>
        </authorList>
    </citation>
    <scope>NUCLEOTIDE SEQUENCE [LARGE SCALE GENOMIC DNA]</scope>
    <source>
        <strain evidence="11 12">BL-383-APC-2I</strain>
    </source>
</reference>
<comment type="catalytic activity">
    <reaction evidence="7">
        <text>a quinone + sn-glycerol 3-phosphate = dihydroxyacetone phosphate + a quinol</text>
        <dbReference type="Rhea" id="RHEA:18977"/>
        <dbReference type="ChEBI" id="CHEBI:24646"/>
        <dbReference type="ChEBI" id="CHEBI:57597"/>
        <dbReference type="ChEBI" id="CHEBI:57642"/>
        <dbReference type="ChEBI" id="CHEBI:132124"/>
        <dbReference type="EC" id="1.1.5.3"/>
    </reaction>
</comment>
<protein>
    <recommendedName>
        <fullName evidence="7">Glycerol-3-phosphate dehydrogenase</fullName>
        <ecNumber evidence="7">1.1.5.3</ecNumber>
    </recommendedName>
</protein>
<evidence type="ECO:0000259" key="9">
    <source>
        <dbReference type="Pfam" id="PF01266"/>
    </source>
</evidence>
<evidence type="ECO:0000256" key="5">
    <source>
        <dbReference type="ARBA" id="ARBA00022827"/>
    </source>
</evidence>
<evidence type="ECO:0000256" key="7">
    <source>
        <dbReference type="RuleBase" id="RU361217"/>
    </source>
</evidence>
<dbReference type="PROSITE" id="PS00977">
    <property type="entry name" value="FAD_G3PDH_1"/>
    <property type="match status" value="1"/>
</dbReference>
<feature type="domain" description="FAD dependent oxidoreductase" evidence="9">
    <location>
        <begin position="25"/>
        <end position="377"/>
    </location>
</feature>
<dbReference type="InterPro" id="IPR031656">
    <property type="entry name" value="DAO_C"/>
</dbReference>
<dbReference type="EC" id="1.1.5.3" evidence="7"/>
<proteinExistence type="inferred from homology"/>
<evidence type="ECO:0000313" key="11">
    <source>
        <dbReference type="EMBL" id="NMF10237.1"/>
    </source>
</evidence>
<dbReference type="PROSITE" id="PS00978">
    <property type="entry name" value="FAD_G3PDH_2"/>
    <property type="match status" value="1"/>
</dbReference>
<dbReference type="GO" id="GO:0046168">
    <property type="term" value="P:glycerol-3-phosphate catabolic process"/>
    <property type="evidence" value="ECO:0007669"/>
    <property type="project" value="TreeGrafter"/>
</dbReference>
<dbReference type="SUPFAM" id="SSF51905">
    <property type="entry name" value="FAD/NAD(P)-binding domain"/>
    <property type="match status" value="1"/>
</dbReference>
<dbReference type="Gene3D" id="3.50.50.60">
    <property type="entry name" value="FAD/NAD(P)-binding domain"/>
    <property type="match status" value="1"/>
</dbReference>
<dbReference type="Gene3D" id="3.30.9.10">
    <property type="entry name" value="D-Amino Acid Oxidase, subunit A, domain 2"/>
    <property type="match status" value="1"/>
</dbReference>
<evidence type="ECO:0000256" key="6">
    <source>
        <dbReference type="ARBA" id="ARBA00023002"/>
    </source>
</evidence>
<keyword evidence="5" id="KW-0274">FAD</keyword>
<evidence type="ECO:0000256" key="4">
    <source>
        <dbReference type="ARBA" id="ARBA00022798"/>
    </source>
</evidence>
<dbReference type="AlphaFoldDB" id="A0A7X9SY66"/>
<dbReference type="Pfam" id="PF01266">
    <property type="entry name" value="DAO"/>
    <property type="match status" value="1"/>
</dbReference>
<comment type="caution">
    <text evidence="11">The sequence shown here is derived from an EMBL/GenBank/DDBJ whole genome shotgun (WGS) entry which is preliminary data.</text>
</comment>
<evidence type="ECO:0000256" key="2">
    <source>
        <dbReference type="ARBA" id="ARBA00007330"/>
    </source>
</evidence>
<feature type="domain" description="Alpha-glycerophosphate oxidase C-terminal" evidence="10">
    <location>
        <begin position="410"/>
        <end position="528"/>
    </location>
</feature>
<accession>A0A7X9SY66</accession>
<dbReference type="Pfam" id="PF16901">
    <property type="entry name" value="DAO_C"/>
    <property type="match status" value="1"/>
</dbReference>
<evidence type="ECO:0000256" key="8">
    <source>
        <dbReference type="SAM" id="MobiDB-lite"/>
    </source>
</evidence>
<comment type="similarity">
    <text evidence="2 7">Belongs to the FAD-dependent glycerol-3-phosphate dehydrogenase family.</text>
</comment>
<dbReference type="InterPro" id="IPR000447">
    <property type="entry name" value="G3P_DH_FAD-dep"/>
</dbReference>
<dbReference type="GO" id="GO:0006071">
    <property type="term" value="P:glycerol metabolic process"/>
    <property type="evidence" value="ECO:0007669"/>
    <property type="project" value="UniProtKB-KW"/>
</dbReference>
<dbReference type="EMBL" id="JABAGA010000008">
    <property type="protein sequence ID" value="NMF10237.1"/>
    <property type="molecule type" value="Genomic_DNA"/>
</dbReference>
<evidence type="ECO:0000259" key="10">
    <source>
        <dbReference type="Pfam" id="PF16901"/>
    </source>
</evidence>
<sequence>MSDTALNAERRAREWAELEAGHRPDLLVIGGGVTGAGIALDAAARGLDVTLIDAHDLAFGTSRWSSKLAHGGLRYLASGNVGIAMRSARERGTLMEVTAPHLVRALPQVVPVHDSVAPKSLIPRVGFFLGDLLRAAAGTSPKTLPRSRTVSARRVAELAPTVRREGLKFGFVNNDGQLVDDARLVIALARTAAGHGAKVLTKVRATGATGSGATLRDDVSGRTIDVRAGAVVNATGVWAGQLADGISVRPSRGTHLVVDAATLGNPTGSLTVPVPGSVNRFCFVLPAQLGRAYIGLTDEASPGPIPDVPEVPEADIVFLLDVINRALAVPLTRDDVVGAFAGLRPLIDAGDGDTADLSREHAIIVGDDGLITVTGGKLTEYRLMAEQAVDGIVARLSGAADARGGAFRDCFTTNLPLVGAPGADDESGRIRRPSSPASASAPLPESLPESLGRRYGAEAEAVVAACALERPLDPVAPGIDVVRAEFAWFVTHEGALDVGDILDRRSRIGLVDADRDAALPAAEEALRLFGR</sequence>